<gene>
    <name evidence="1" type="ORF">GCM10023175_64380</name>
</gene>
<dbReference type="InterPro" id="IPR029068">
    <property type="entry name" value="Glyas_Bleomycin-R_OHBP_Dase"/>
</dbReference>
<name>A0ABP8S2Y7_9PSEU</name>
<organism evidence="1 2">
    <name type="scientific">Pseudonocardia xishanensis</name>
    <dbReference type="NCBI Taxonomy" id="630995"/>
    <lineage>
        <taxon>Bacteria</taxon>
        <taxon>Bacillati</taxon>
        <taxon>Actinomycetota</taxon>
        <taxon>Actinomycetes</taxon>
        <taxon>Pseudonocardiales</taxon>
        <taxon>Pseudonocardiaceae</taxon>
        <taxon>Pseudonocardia</taxon>
    </lineage>
</organism>
<accession>A0ABP8S2Y7</accession>
<protein>
    <recommendedName>
        <fullName evidence="3">VOC domain-containing protein</fullName>
    </recommendedName>
</protein>
<dbReference type="EMBL" id="BAABGT010000110">
    <property type="protein sequence ID" value="GAA4558347.1"/>
    <property type="molecule type" value="Genomic_DNA"/>
</dbReference>
<evidence type="ECO:0000313" key="2">
    <source>
        <dbReference type="Proteomes" id="UP001501598"/>
    </source>
</evidence>
<dbReference type="Pfam" id="PF13669">
    <property type="entry name" value="Glyoxalase_4"/>
    <property type="match status" value="1"/>
</dbReference>
<dbReference type="Gene3D" id="3.10.180.10">
    <property type="entry name" value="2,3-Dihydroxybiphenyl 1,2-Dioxygenase, domain 1"/>
    <property type="match status" value="1"/>
</dbReference>
<sequence>MRIAVTGANPQIELVQPLSGPSIYHDWIRTHGYGLHHVGYFVPDIHRAVEHVVRVNSGRVIQEGYGTGADGRGGFAYFTLPDRHEVVYELIERPSVRRSPPRSHRPLEVPR</sequence>
<reference evidence="2" key="1">
    <citation type="journal article" date="2019" name="Int. J. Syst. Evol. Microbiol.">
        <title>The Global Catalogue of Microorganisms (GCM) 10K type strain sequencing project: providing services to taxonomists for standard genome sequencing and annotation.</title>
        <authorList>
            <consortium name="The Broad Institute Genomics Platform"/>
            <consortium name="The Broad Institute Genome Sequencing Center for Infectious Disease"/>
            <person name="Wu L."/>
            <person name="Ma J."/>
        </authorList>
    </citation>
    <scope>NUCLEOTIDE SEQUENCE [LARGE SCALE GENOMIC DNA]</scope>
    <source>
        <strain evidence="2">JCM 17906</strain>
    </source>
</reference>
<evidence type="ECO:0008006" key="3">
    <source>
        <dbReference type="Google" id="ProtNLM"/>
    </source>
</evidence>
<dbReference type="Proteomes" id="UP001501598">
    <property type="component" value="Unassembled WGS sequence"/>
</dbReference>
<dbReference type="SUPFAM" id="SSF54593">
    <property type="entry name" value="Glyoxalase/Bleomycin resistance protein/Dihydroxybiphenyl dioxygenase"/>
    <property type="match status" value="1"/>
</dbReference>
<keyword evidence="2" id="KW-1185">Reference proteome</keyword>
<dbReference type="RefSeq" id="WP_345426762.1">
    <property type="nucleotide sequence ID" value="NZ_BAABGT010000110.1"/>
</dbReference>
<evidence type="ECO:0000313" key="1">
    <source>
        <dbReference type="EMBL" id="GAA4558347.1"/>
    </source>
</evidence>
<proteinExistence type="predicted"/>
<comment type="caution">
    <text evidence="1">The sequence shown here is derived from an EMBL/GenBank/DDBJ whole genome shotgun (WGS) entry which is preliminary data.</text>
</comment>